<dbReference type="InterPro" id="IPR049288">
    <property type="entry name" value="DUF447_C"/>
</dbReference>
<organism evidence="3 4">
    <name type="scientific">Sphaerotilus mobilis</name>
    <dbReference type="NCBI Taxonomy" id="47994"/>
    <lineage>
        <taxon>Bacteria</taxon>
        <taxon>Pseudomonadati</taxon>
        <taxon>Pseudomonadota</taxon>
        <taxon>Betaproteobacteria</taxon>
        <taxon>Burkholderiales</taxon>
        <taxon>Sphaerotilaceae</taxon>
        <taxon>Sphaerotilus</taxon>
    </lineage>
</organism>
<accession>A0A4Q7LDQ6</accession>
<dbReference type="Gene3D" id="1.20.58.290">
    <property type="entry name" value="Hypothetical membrane protein ta0354_69_121"/>
    <property type="match status" value="1"/>
</dbReference>
<feature type="domain" description="DUF447" evidence="1">
    <location>
        <begin position="11"/>
        <end position="128"/>
    </location>
</feature>
<evidence type="ECO:0000259" key="1">
    <source>
        <dbReference type="Pfam" id="PF04289"/>
    </source>
</evidence>
<protein>
    <recommendedName>
        <fullName evidence="5">DUF447 family protein</fullName>
    </recommendedName>
</protein>
<name>A0A4Q7LDQ6_9BURK</name>
<evidence type="ECO:0008006" key="5">
    <source>
        <dbReference type="Google" id="ProtNLM"/>
    </source>
</evidence>
<evidence type="ECO:0000313" key="3">
    <source>
        <dbReference type="EMBL" id="RZS52194.1"/>
    </source>
</evidence>
<dbReference type="InterPro" id="IPR007386">
    <property type="entry name" value="DUF447_N"/>
</dbReference>
<dbReference type="Gene3D" id="2.30.110.10">
    <property type="entry name" value="Electron Transport, Fmn-binding Protein, Chain A"/>
    <property type="match status" value="1"/>
</dbReference>
<feature type="domain" description="DUF447" evidence="2">
    <location>
        <begin position="136"/>
        <end position="188"/>
    </location>
</feature>
<dbReference type="Pfam" id="PF04289">
    <property type="entry name" value="DUF447_N"/>
    <property type="match status" value="1"/>
</dbReference>
<comment type="caution">
    <text evidence="3">The sequence shown here is derived from an EMBL/GenBank/DDBJ whole genome shotgun (WGS) entry which is preliminary data.</text>
</comment>
<proteinExistence type="predicted"/>
<dbReference type="EMBL" id="SGWV01000011">
    <property type="protein sequence ID" value="RZS52194.1"/>
    <property type="molecule type" value="Genomic_DNA"/>
</dbReference>
<keyword evidence="4" id="KW-1185">Reference proteome</keyword>
<dbReference type="RefSeq" id="WP_130483191.1">
    <property type="nucleotide sequence ID" value="NZ_SGWV01000011.1"/>
</dbReference>
<gene>
    <name evidence="3" type="ORF">EV685_3385</name>
</gene>
<dbReference type="Pfam" id="PF20766">
    <property type="entry name" value="DUF447_C"/>
    <property type="match status" value="1"/>
</dbReference>
<dbReference type="SUPFAM" id="SSF50475">
    <property type="entry name" value="FMN-binding split barrel"/>
    <property type="match status" value="1"/>
</dbReference>
<sequence>MSPSPANDVIYEVVLTTRSALGALHIAPMGVRYRREAGVDQVVVMPFKPSTTLDNIRARRGAVLNVVTDTRVFAGCVTGRRDWACEPVPANDGLRLACGLRHLALELVDDHDDVQRPVLTLRVTEQVEHAPFLGFNRAQAAVIEGAVLISRLKLLPLARIERELAPLQVAIDKTASACEHEAWGWLLEAVERHRQTLTPTEAAAPEGR</sequence>
<dbReference type="OrthoDB" id="2112021at2"/>
<dbReference type="Proteomes" id="UP000293433">
    <property type="component" value="Unassembled WGS sequence"/>
</dbReference>
<dbReference type="AlphaFoldDB" id="A0A4Q7LDQ6"/>
<evidence type="ECO:0000259" key="2">
    <source>
        <dbReference type="Pfam" id="PF20766"/>
    </source>
</evidence>
<dbReference type="InterPro" id="IPR012349">
    <property type="entry name" value="Split_barrel_FMN-bd"/>
</dbReference>
<evidence type="ECO:0000313" key="4">
    <source>
        <dbReference type="Proteomes" id="UP000293433"/>
    </source>
</evidence>
<reference evidence="3 4" key="1">
    <citation type="submission" date="2019-02" db="EMBL/GenBank/DDBJ databases">
        <title>Genomic Encyclopedia of Type Strains, Phase IV (KMG-IV): sequencing the most valuable type-strain genomes for metagenomic binning, comparative biology and taxonomic classification.</title>
        <authorList>
            <person name="Goeker M."/>
        </authorList>
    </citation>
    <scope>NUCLEOTIDE SEQUENCE [LARGE SCALE GENOMIC DNA]</scope>
    <source>
        <strain evidence="3 4">DSM 10617</strain>
    </source>
</reference>